<reference evidence="2 3" key="1">
    <citation type="submission" date="2016-10" db="EMBL/GenBank/DDBJ databases">
        <title>Alkaliphiles isolated from bioreactors.</title>
        <authorList>
            <person name="Salah Z."/>
            <person name="Rout S.P."/>
            <person name="Humphreys P.N."/>
        </authorList>
    </citation>
    <scope>NUCLEOTIDE SEQUENCE [LARGE SCALE GENOMIC DNA]</scope>
    <source>
        <strain evidence="2 3">ZS02</strain>
    </source>
</reference>
<proteinExistence type="predicted"/>
<organism evidence="2 3">
    <name type="scientific">Azonexus hydrophilus</name>
    <dbReference type="NCBI Taxonomy" id="418702"/>
    <lineage>
        <taxon>Bacteria</taxon>
        <taxon>Pseudomonadati</taxon>
        <taxon>Pseudomonadota</taxon>
        <taxon>Betaproteobacteria</taxon>
        <taxon>Rhodocyclales</taxon>
        <taxon>Azonexaceae</taxon>
        <taxon>Azonexus</taxon>
    </lineage>
</organism>
<evidence type="ECO:0000256" key="1">
    <source>
        <dbReference type="SAM" id="Coils"/>
    </source>
</evidence>
<keyword evidence="3" id="KW-1185">Reference proteome</keyword>
<name>A0A1R1ICU2_9RHOO</name>
<evidence type="ECO:0000313" key="3">
    <source>
        <dbReference type="Proteomes" id="UP000187526"/>
    </source>
</evidence>
<dbReference type="Proteomes" id="UP000187526">
    <property type="component" value="Unassembled WGS sequence"/>
</dbReference>
<dbReference type="AlphaFoldDB" id="A0A1R1ICU2"/>
<comment type="caution">
    <text evidence="2">The sequence shown here is derived from an EMBL/GenBank/DDBJ whole genome shotgun (WGS) entry which is preliminary data.</text>
</comment>
<evidence type="ECO:0000313" key="2">
    <source>
        <dbReference type="EMBL" id="OMG56593.1"/>
    </source>
</evidence>
<protein>
    <submittedName>
        <fullName evidence="2">Uncharacterized protein</fullName>
    </submittedName>
</protein>
<gene>
    <name evidence="2" type="ORF">BJN45_02970</name>
</gene>
<dbReference type="STRING" id="418702.BJN45_02970"/>
<dbReference type="OrthoDB" id="8702396at2"/>
<dbReference type="RefSeq" id="WP_076091886.1">
    <property type="nucleotide sequence ID" value="NZ_MTHD01000001.1"/>
</dbReference>
<dbReference type="EMBL" id="MTHD01000001">
    <property type="protein sequence ID" value="OMG56593.1"/>
    <property type="molecule type" value="Genomic_DNA"/>
</dbReference>
<feature type="coiled-coil region" evidence="1">
    <location>
        <begin position="80"/>
        <end position="107"/>
    </location>
</feature>
<keyword evidence="1" id="KW-0175">Coiled coil</keyword>
<accession>A0A1R1ICU2</accession>
<sequence>MPKKIVTKESIDQLLAILNNWQGDLTWELYCECVTSKLGLERVVTKQTFLRYEIIKKAFADRKAFLREAKSSTESSDHTIASYQTQVKNLAEQVRRLSEENRAYKEKFVRWLSVIYQNAPSFDLSKLDIPLTAKHKHSREM</sequence>